<dbReference type="PROSITE" id="PS50883">
    <property type="entry name" value="EAL"/>
    <property type="match status" value="1"/>
</dbReference>
<dbReference type="PANTHER" id="PTHR33121">
    <property type="entry name" value="CYCLIC DI-GMP PHOSPHODIESTERASE PDEF"/>
    <property type="match status" value="1"/>
</dbReference>
<reference evidence="2 3" key="1">
    <citation type="journal article" date="2015" name="Int. J. Syst. Evol. Microbiol.">
        <title>Sphingomonas hengshuiensis sp. nov., isolated from lake wetland.</title>
        <authorList>
            <person name="Wei S."/>
            <person name="Wang T."/>
            <person name="Liu H."/>
            <person name="Zhang C."/>
            <person name="Guo J."/>
            <person name="Wang Q."/>
            <person name="Liang K."/>
            <person name="Zhang Z."/>
        </authorList>
    </citation>
    <scope>NUCLEOTIDE SEQUENCE [LARGE SCALE GENOMIC DNA]</scope>
    <source>
        <strain evidence="2 3">WHSC-8</strain>
    </source>
</reference>
<accession>A0A7U5BFX0</accession>
<dbReference type="GO" id="GO:0071111">
    <property type="term" value="F:cyclic-guanylate-specific phosphodiesterase activity"/>
    <property type="evidence" value="ECO:0007669"/>
    <property type="project" value="InterPro"/>
</dbReference>
<dbReference type="Proteomes" id="UP000032300">
    <property type="component" value="Chromosome"/>
</dbReference>
<feature type="domain" description="EAL" evidence="1">
    <location>
        <begin position="13"/>
        <end position="263"/>
    </location>
</feature>
<dbReference type="InterPro" id="IPR001633">
    <property type="entry name" value="EAL_dom"/>
</dbReference>
<sequence>MLDLSRADLAFDKLTLMRELPRAIAEGEMFLQYQPKVHVRRQQIASAEALVRWQHPVRGLILPGDFIAVAEEAGEIAALTLWTLRKVIVDQRVLAGEGRDLRLFINISGLLLADASFVAEACAIVRATDAKLGFEITETAVIRDPDSAIRHLQSFADIGVELAIDDYGAGLSSLAYLKQLPAKELKIDKMFVLQLTSSNRDPLIVRSTIDLAHALEMEVTAEGVETPSALALLSVMGCDMVQGFLISRPLGFDAFRKFVAEDGHLAPGGTGHSPFARPESIWKRA</sequence>
<organism evidence="2 3">
    <name type="scientific">Sphingomonas hengshuiensis</name>
    <dbReference type="NCBI Taxonomy" id="1609977"/>
    <lineage>
        <taxon>Bacteria</taxon>
        <taxon>Pseudomonadati</taxon>
        <taxon>Pseudomonadota</taxon>
        <taxon>Alphaproteobacteria</taxon>
        <taxon>Sphingomonadales</taxon>
        <taxon>Sphingomonadaceae</taxon>
        <taxon>Sphingomonas</taxon>
    </lineage>
</organism>
<evidence type="ECO:0000313" key="3">
    <source>
        <dbReference type="Proteomes" id="UP000032300"/>
    </source>
</evidence>
<evidence type="ECO:0000259" key="1">
    <source>
        <dbReference type="PROSITE" id="PS50883"/>
    </source>
</evidence>
<dbReference type="InterPro" id="IPR050706">
    <property type="entry name" value="Cyclic-di-GMP_PDE-like"/>
</dbReference>
<name>A0A7U5BFX0_9SPHN</name>
<dbReference type="SMART" id="SM00052">
    <property type="entry name" value="EAL"/>
    <property type="match status" value="1"/>
</dbReference>
<keyword evidence="3" id="KW-1185">Reference proteome</keyword>
<dbReference type="PANTHER" id="PTHR33121:SF79">
    <property type="entry name" value="CYCLIC DI-GMP PHOSPHODIESTERASE PDED-RELATED"/>
    <property type="match status" value="1"/>
</dbReference>
<dbReference type="EMBL" id="CP010836">
    <property type="protein sequence ID" value="AJP74517.1"/>
    <property type="molecule type" value="Genomic_DNA"/>
</dbReference>
<dbReference type="CDD" id="cd01948">
    <property type="entry name" value="EAL"/>
    <property type="match status" value="1"/>
</dbReference>
<dbReference type="Gene3D" id="3.20.20.450">
    <property type="entry name" value="EAL domain"/>
    <property type="match status" value="1"/>
</dbReference>
<dbReference type="InterPro" id="IPR035919">
    <property type="entry name" value="EAL_sf"/>
</dbReference>
<reference evidence="2 3" key="2">
    <citation type="submission" date="2015-02" db="EMBL/GenBank/DDBJ databases">
        <title>The complete genome of Sphingomonas hengshuiensis sp. WHSC-8 isolated from soil of Hengshui Lake.</title>
        <authorList>
            <person name="Wei S."/>
            <person name="Guo J."/>
            <person name="Su C."/>
            <person name="Wu R."/>
            <person name="Zhang Z."/>
            <person name="Liang K."/>
            <person name="Li H."/>
            <person name="Wang T."/>
            <person name="Liu H."/>
            <person name="Zhang C."/>
            <person name="Li Z."/>
            <person name="Wang Q."/>
            <person name="Meng J."/>
        </authorList>
    </citation>
    <scope>NUCLEOTIDE SEQUENCE [LARGE SCALE GENOMIC DNA]</scope>
    <source>
        <strain evidence="2 3">WHSC-8</strain>
    </source>
</reference>
<gene>
    <name evidence="2" type="ORF">TS85_13690</name>
</gene>
<dbReference type="Pfam" id="PF00563">
    <property type="entry name" value="EAL"/>
    <property type="match status" value="1"/>
</dbReference>
<proteinExistence type="predicted"/>
<dbReference type="SUPFAM" id="SSF141868">
    <property type="entry name" value="EAL domain-like"/>
    <property type="match status" value="1"/>
</dbReference>
<dbReference type="KEGG" id="sphi:TS85_13690"/>
<evidence type="ECO:0000313" key="2">
    <source>
        <dbReference type="EMBL" id="AJP74517.1"/>
    </source>
</evidence>
<protein>
    <submittedName>
        <fullName evidence="2">Signal peptide protein</fullName>
    </submittedName>
</protein>
<dbReference type="AlphaFoldDB" id="A0A7U5BFX0"/>